<dbReference type="InterPro" id="IPR052027">
    <property type="entry name" value="PspC"/>
</dbReference>
<dbReference type="Gene3D" id="2.160.20.120">
    <property type="match status" value="1"/>
</dbReference>
<feature type="region of interest" description="Disordered" evidence="6">
    <location>
        <begin position="96"/>
        <end position="116"/>
    </location>
</feature>
<gene>
    <name evidence="12" type="ORF">DJ013_21895</name>
</gene>
<feature type="transmembrane region" description="Helical" evidence="7">
    <location>
        <begin position="126"/>
        <end position="154"/>
    </location>
</feature>
<feature type="transmembrane region" description="Helical" evidence="7">
    <location>
        <begin position="227"/>
        <end position="246"/>
    </location>
</feature>
<feature type="domain" description="Phage shock protein PspC N-terminal" evidence="8">
    <location>
        <begin position="116"/>
        <end position="178"/>
    </location>
</feature>
<evidence type="ECO:0000256" key="6">
    <source>
        <dbReference type="SAM" id="MobiDB-lite"/>
    </source>
</evidence>
<dbReference type="Proteomes" id="UP000249873">
    <property type="component" value="Chromosome"/>
</dbReference>
<feature type="transmembrane region" description="Helical" evidence="7">
    <location>
        <begin position="319"/>
        <end position="346"/>
    </location>
</feature>
<evidence type="ECO:0000259" key="9">
    <source>
        <dbReference type="Pfam" id="PF10988"/>
    </source>
</evidence>
<dbReference type="InterPro" id="IPR007168">
    <property type="entry name" value="Phageshock_PspC_N"/>
</dbReference>
<dbReference type="Pfam" id="PF10988">
    <property type="entry name" value="DUF2807"/>
    <property type="match status" value="1"/>
</dbReference>
<keyword evidence="5 7" id="KW-0472">Membrane</keyword>
<comment type="subcellular location">
    <subcellularLocation>
        <location evidence="1">Cell membrane</location>
        <topology evidence="1">Single-pass membrane protein</topology>
    </subcellularLocation>
</comment>
<feature type="domain" description="Phage shock protein PspC N-terminal" evidence="8">
    <location>
        <begin position="189"/>
        <end position="244"/>
    </location>
</feature>
<reference evidence="12 13" key="1">
    <citation type="submission" date="2018-05" db="EMBL/GenBank/DDBJ databases">
        <title>Complete genome sequence of Arcticibacterium luteifluviistationis SM1504T, a cytophagaceae bacterium isolated from Arctic surface seawater.</title>
        <authorList>
            <person name="Li Y."/>
            <person name="Qin Q.-L."/>
        </authorList>
    </citation>
    <scope>NUCLEOTIDE SEQUENCE [LARGE SCALE GENOMIC DNA]</scope>
    <source>
        <strain evidence="12 13">SM1504</strain>
    </source>
</reference>
<feature type="domain" description="PspC-related ToastRack" evidence="11">
    <location>
        <begin position="464"/>
        <end position="589"/>
    </location>
</feature>
<evidence type="ECO:0000259" key="8">
    <source>
        <dbReference type="Pfam" id="PF04024"/>
    </source>
</evidence>
<evidence type="ECO:0000256" key="3">
    <source>
        <dbReference type="ARBA" id="ARBA00022692"/>
    </source>
</evidence>
<evidence type="ECO:0000313" key="13">
    <source>
        <dbReference type="Proteomes" id="UP000249873"/>
    </source>
</evidence>
<keyword evidence="2" id="KW-1003">Cell membrane</keyword>
<evidence type="ECO:0008006" key="14">
    <source>
        <dbReference type="Google" id="ProtNLM"/>
    </source>
</evidence>
<proteinExistence type="predicted"/>
<evidence type="ECO:0000259" key="11">
    <source>
        <dbReference type="Pfam" id="PF22744"/>
    </source>
</evidence>
<keyword evidence="3 7" id="KW-0812">Transmembrane</keyword>
<dbReference type="PANTHER" id="PTHR33885">
    <property type="entry name" value="PHAGE SHOCK PROTEIN C"/>
    <property type="match status" value="1"/>
</dbReference>
<dbReference type="Pfam" id="PF04024">
    <property type="entry name" value="PspC"/>
    <property type="match status" value="2"/>
</dbReference>
<dbReference type="RefSeq" id="WP_111374060.1">
    <property type="nucleotide sequence ID" value="NZ_CP029480.1"/>
</dbReference>
<evidence type="ECO:0000259" key="10">
    <source>
        <dbReference type="Pfam" id="PF22571"/>
    </source>
</evidence>
<feature type="domain" description="Putative auto-transporter adhesin head GIN" evidence="9">
    <location>
        <begin position="629"/>
        <end position="805"/>
    </location>
</feature>
<dbReference type="KEGG" id="als:DJ013_21895"/>
<evidence type="ECO:0000256" key="1">
    <source>
        <dbReference type="ARBA" id="ARBA00004162"/>
    </source>
</evidence>
<dbReference type="InterPro" id="IPR054319">
    <property type="entry name" value="PspC-rel_ToastRack"/>
</dbReference>
<dbReference type="AlphaFoldDB" id="A0A2Z4GIK0"/>
<evidence type="ECO:0000313" key="12">
    <source>
        <dbReference type="EMBL" id="AWW00694.1"/>
    </source>
</evidence>
<feature type="transmembrane region" description="Helical" evidence="7">
    <location>
        <begin position="160"/>
        <end position="178"/>
    </location>
</feature>
<evidence type="ECO:0000256" key="2">
    <source>
        <dbReference type="ARBA" id="ARBA00022475"/>
    </source>
</evidence>
<dbReference type="Pfam" id="PF22571">
    <property type="entry name" value="LiaI-LiaF-TM_PspC"/>
    <property type="match status" value="1"/>
</dbReference>
<dbReference type="EMBL" id="CP029480">
    <property type="protein sequence ID" value="AWW00694.1"/>
    <property type="molecule type" value="Genomic_DNA"/>
</dbReference>
<dbReference type="OrthoDB" id="5772680at2"/>
<accession>A0A2Z4GIK0</accession>
<organism evidence="12 13">
    <name type="scientific">Arcticibacterium luteifluviistationis</name>
    <dbReference type="NCBI Taxonomy" id="1784714"/>
    <lineage>
        <taxon>Bacteria</taxon>
        <taxon>Pseudomonadati</taxon>
        <taxon>Bacteroidota</taxon>
        <taxon>Cytophagia</taxon>
        <taxon>Cytophagales</taxon>
        <taxon>Leadbetterellaceae</taxon>
        <taxon>Arcticibacterium</taxon>
    </lineage>
</organism>
<dbReference type="InterPro" id="IPR054321">
    <property type="entry name" value="PspC-rel_TM"/>
</dbReference>
<keyword evidence="4 7" id="KW-1133">Transmembrane helix</keyword>
<feature type="compositionally biased region" description="Basic and acidic residues" evidence="6">
    <location>
        <begin position="103"/>
        <end position="116"/>
    </location>
</feature>
<evidence type="ECO:0000256" key="4">
    <source>
        <dbReference type="ARBA" id="ARBA00022989"/>
    </source>
</evidence>
<keyword evidence="13" id="KW-1185">Reference proteome</keyword>
<feature type="transmembrane region" description="Helical" evidence="7">
    <location>
        <begin position="403"/>
        <end position="422"/>
    </location>
</feature>
<dbReference type="InterPro" id="IPR021255">
    <property type="entry name" value="DUF2807"/>
</dbReference>
<feature type="transmembrane region" description="Helical" evidence="7">
    <location>
        <begin position="199"/>
        <end position="221"/>
    </location>
</feature>
<protein>
    <recommendedName>
        <fullName evidence="14">Phage shock protein PspC N-terminal domain-containing protein</fullName>
    </recommendedName>
</protein>
<name>A0A2Z4GIK0_9BACT</name>
<evidence type="ECO:0000256" key="5">
    <source>
        <dbReference type="ARBA" id="ARBA00023136"/>
    </source>
</evidence>
<sequence>MKKTIQINIAGVVFNIEEEAYQTLSNYLSSIQSYFSNYESSEEIVADIEARIAEKFIGKNKTDELPVIGTEDVNRVMASMGTVADFQAIEEEEAETFAQEAPKSTETKEEKTKSPKRLYRDNKRKALAGVLSGLANHFNVDVVWFRVIFLVAALGLIESGVGGIFVLAYIICWIAIPASDELKEQENIKKFYRNGDKKVVAGVASGLASYFGLDVAVIRIIFVVGIVFFGVGLIAYLVLWVASPIAESLTQKMEMKGQAVTIENIDSNIKQKLSDKSSGITPRNESPFATILLLPFRILGKLFQGLGHLLSKLGPVFRVLMGIFLAVMGLSLTVGSIVGTAAFFGLMSDHSWFQSSNDIGLFTRDLDPSAGIFLFLATALPAIGVLISGIFLISNNRIGNRNFWLTGLGLWVLGIVGLAVYGGKYSMNYAKNASVTQKESYTFASDVIYLDINDNYGEDDFDFNSQVRILESYDNQVTLEKRYSASGSTRSVAKTNAEKLIYNVSQKDSLLIFDERARLNPETGFRNQKVHIDLKIPVGQKIHISNAFARNLLSDSWSLKSKYGLRSDDFDALIFTLNSNGKLECEGCEILDDDAKEAVNRRDHYNFNNDDEDFDRLRGENTRVYDFKDFDGIEVGGEFRILIRQGDEYGIEFMAERERDIDDLNVRLDGTELDIDFEDRFFENRGKIVAYITMPTLESLDISGASKIKVLSFENINEMDIDISGASNAKLDIEAKKLRVDGSGASHMEIRGRVDEIDMDLSGASRFEAKRAEVGRAYVDASGASHADFGKVDQLRSNTSGASRVSRD</sequence>
<dbReference type="PANTHER" id="PTHR33885:SF3">
    <property type="entry name" value="PHAGE SHOCK PROTEIN C"/>
    <property type="match status" value="1"/>
</dbReference>
<dbReference type="GO" id="GO:0005886">
    <property type="term" value="C:plasma membrane"/>
    <property type="evidence" value="ECO:0007669"/>
    <property type="project" value="UniProtKB-SubCell"/>
</dbReference>
<dbReference type="Pfam" id="PF22744">
    <property type="entry name" value="Toast-rack_PspC-Cterm"/>
    <property type="match status" value="1"/>
</dbReference>
<feature type="domain" description="PspC-related transmembrane region" evidence="10">
    <location>
        <begin position="292"/>
        <end position="429"/>
    </location>
</feature>
<evidence type="ECO:0000256" key="7">
    <source>
        <dbReference type="SAM" id="Phobius"/>
    </source>
</evidence>
<feature type="transmembrane region" description="Helical" evidence="7">
    <location>
        <begin position="370"/>
        <end position="391"/>
    </location>
</feature>